<dbReference type="OrthoDB" id="9786161at2"/>
<feature type="domain" description="TPM" evidence="1">
    <location>
        <begin position="8"/>
        <end position="126"/>
    </location>
</feature>
<dbReference type="PANTHER" id="PTHR30373:SF8">
    <property type="entry name" value="BLL7265 PROTEIN"/>
    <property type="match status" value="1"/>
</dbReference>
<dbReference type="EMBL" id="PPSL01000001">
    <property type="protein sequence ID" value="PQJ12834.1"/>
    <property type="molecule type" value="Genomic_DNA"/>
</dbReference>
<evidence type="ECO:0000313" key="2">
    <source>
        <dbReference type="EMBL" id="PQJ12834.1"/>
    </source>
</evidence>
<dbReference type="PANTHER" id="PTHR30373">
    <property type="entry name" value="UPF0603 PROTEIN YGCG"/>
    <property type="match status" value="1"/>
</dbReference>
<name>A0A2S7T1K3_9BACT</name>
<evidence type="ECO:0000259" key="1">
    <source>
        <dbReference type="Pfam" id="PF04536"/>
    </source>
</evidence>
<dbReference type="Proteomes" id="UP000239872">
    <property type="component" value="Unassembled WGS sequence"/>
</dbReference>
<keyword evidence="3" id="KW-1185">Reference proteome</keyword>
<gene>
    <name evidence="2" type="ORF">CJD36_003565</name>
</gene>
<proteinExistence type="predicted"/>
<comment type="caution">
    <text evidence="2">The sequence shown here is derived from an EMBL/GenBank/DDBJ whole genome shotgun (WGS) entry which is preliminary data.</text>
</comment>
<sequence>MFSLFRKKALLDKQVQKRIEATISEAESKTSGEIRVFIEGKCNTSDPMDRTKEIFAQLEMHKTVARNAILVYVAMEDKKFALYGDKVIYELAGGSLFWEKAAARLTGHLRKNEITDGLCNCILELGTALAAQFPADPDTKRNELSDEIVFGK</sequence>
<dbReference type="Pfam" id="PF04536">
    <property type="entry name" value="TPM_phosphatase"/>
    <property type="match status" value="1"/>
</dbReference>
<protein>
    <recommendedName>
        <fullName evidence="1">TPM domain-containing protein</fullName>
    </recommendedName>
</protein>
<dbReference type="RefSeq" id="WP_105037718.1">
    <property type="nucleotide sequence ID" value="NZ_PPSL01000001.1"/>
</dbReference>
<reference evidence="2 3" key="1">
    <citation type="submission" date="2018-01" db="EMBL/GenBank/DDBJ databases">
        <title>A novel member of the phylum Bacteroidetes isolated from glacier ice.</title>
        <authorList>
            <person name="Liu Q."/>
            <person name="Xin Y.-H."/>
        </authorList>
    </citation>
    <scope>NUCLEOTIDE SEQUENCE [LARGE SCALE GENOMIC DNA]</scope>
    <source>
        <strain evidence="2 3">RB1R16</strain>
    </source>
</reference>
<organism evidence="2 3">
    <name type="scientific">Flavipsychrobacter stenotrophus</name>
    <dbReference type="NCBI Taxonomy" id="2077091"/>
    <lineage>
        <taxon>Bacteria</taxon>
        <taxon>Pseudomonadati</taxon>
        <taxon>Bacteroidota</taxon>
        <taxon>Chitinophagia</taxon>
        <taxon>Chitinophagales</taxon>
        <taxon>Chitinophagaceae</taxon>
        <taxon>Flavipsychrobacter</taxon>
    </lineage>
</organism>
<dbReference type="Gene3D" id="3.10.310.50">
    <property type="match status" value="1"/>
</dbReference>
<evidence type="ECO:0000313" key="3">
    <source>
        <dbReference type="Proteomes" id="UP000239872"/>
    </source>
</evidence>
<accession>A0A2S7T1K3</accession>
<dbReference type="AlphaFoldDB" id="A0A2S7T1K3"/>
<dbReference type="InterPro" id="IPR007621">
    <property type="entry name" value="TPM_dom"/>
</dbReference>